<sequence>MRIFGLNNADAFVYLDALALVSAFYALFQTKETSVLIFPLQSIGNEPLIDFNDDILL</sequence>
<dbReference type="EMBL" id="AYSJ01000006">
    <property type="protein sequence ID" value="ETS32202.1"/>
    <property type="molecule type" value="Genomic_DNA"/>
</dbReference>
<keyword evidence="1" id="KW-1133">Transmembrane helix</keyword>
<organism evidence="2 3">
    <name type="scientific">Photorhabdus khanii NC19</name>
    <dbReference type="NCBI Taxonomy" id="1004151"/>
    <lineage>
        <taxon>Bacteria</taxon>
        <taxon>Pseudomonadati</taxon>
        <taxon>Pseudomonadota</taxon>
        <taxon>Gammaproteobacteria</taxon>
        <taxon>Enterobacterales</taxon>
        <taxon>Morganellaceae</taxon>
        <taxon>Photorhabdus</taxon>
    </lineage>
</organism>
<keyword evidence="3" id="KW-1185">Reference proteome</keyword>
<evidence type="ECO:0000256" key="1">
    <source>
        <dbReference type="SAM" id="Phobius"/>
    </source>
</evidence>
<dbReference type="AlphaFoldDB" id="W3V8P5"/>
<accession>W3V8P5</accession>
<gene>
    <name evidence="2" type="ORF">PTE_01508</name>
</gene>
<reference evidence="2 3" key="1">
    <citation type="submission" date="2013-11" db="EMBL/GenBank/DDBJ databases">
        <title>Elucidation of the Photorhabdus temperata genome and generation of transposon mutant library to identify motility mutants.</title>
        <authorList>
            <person name="Hurst S.G.IV."/>
            <person name="Micheals B."/>
            <person name="Abebe-Akele F."/>
            <person name="Rowedder H."/>
            <person name="Bullock H."/>
            <person name="Jackobeck R."/>
            <person name="Janicki E."/>
            <person name="Tisa L.S."/>
        </authorList>
    </citation>
    <scope>NUCLEOTIDE SEQUENCE [LARGE SCALE GENOMIC DNA]</scope>
    <source>
        <strain evidence="2 3">NC19</strain>
    </source>
</reference>
<evidence type="ECO:0000313" key="2">
    <source>
        <dbReference type="EMBL" id="ETS32202.1"/>
    </source>
</evidence>
<dbReference type="RefSeq" id="WP_152962676.1">
    <property type="nucleotide sequence ID" value="NZ_AYSJ01000006.1"/>
</dbReference>
<dbReference type="Proteomes" id="UP000018957">
    <property type="component" value="Unassembled WGS sequence"/>
</dbReference>
<protein>
    <submittedName>
        <fullName evidence="2">Uncharacterized protein</fullName>
    </submittedName>
</protein>
<evidence type="ECO:0000313" key="3">
    <source>
        <dbReference type="Proteomes" id="UP000018957"/>
    </source>
</evidence>
<dbReference type="PATRIC" id="fig|1004151.3.peg.1530"/>
<name>W3V8P5_9GAMM</name>
<comment type="caution">
    <text evidence="2">The sequence shown here is derived from an EMBL/GenBank/DDBJ whole genome shotgun (WGS) entry which is preliminary data.</text>
</comment>
<feature type="transmembrane region" description="Helical" evidence="1">
    <location>
        <begin position="12"/>
        <end position="28"/>
    </location>
</feature>
<keyword evidence="1" id="KW-0472">Membrane</keyword>
<proteinExistence type="predicted"/>
<keyword evidence="1" id="KW-0812">Transmembrane</keyword>